<keyword evidence="1" id="KW-0472">Membrane</keyword>
<evidence type="ECO:0008006" key="4">
    <source>
        <dbReference type="Google" id="ProtNLM"/>
    </source>
</evidence>
<dbReference type="STRING" id="229203.SAMN05444338_11164"/>
<evidence type="ECO:0000313" key="2">
    <source>
        <dbReference type="EMBL" id="SDX51444.1"/>
    </source>
</evidence>
<protein>
    <recommendedName>
        <fullName evidence="4">DUF4199 domain-containing protein</fullName>
    </recommendedName>
</protein>
<dbReference type="OrthoDB" id="1122768at2"/>
<dbReference type="Pfam" id="PF13858">
    <property type="entry name" value="DUF4199"/>
    <property type="match status" value="1"/>
</dbReference>
<name>A0A1H3CCX2_9FLAO</name>
<gene>
    <name evidence="2" type="ORF">SAMN05444338_11164</name>
</gene>
<keyword evidence="1" id="KW-0812">Transmembrane</keyword>
<keyword evidence="1" id="KW-1133">Transmembrane helix</keyword>
<proteinExistence type="predicted"/>
<accession>A0A1H3CCX2</accession>
<feature type="transmembrane region" description="Helical" evidence="1">
    <location>
        <begin position="44"/>
        <end position="63"/>
    </location>
</feature>
<evidence type="ECO:0000313" key="3">
    <source>
        <dbReference type="Proteomes" id="UP000198569"/>
    </source>
</evidence>
<dbReference type="AlphaFoldDB" id="A0A1H3CCX2"/>
<feature type="transmembrane region" description="Helical" evidence="1">
    <location>
        <begin position="12"/>
        <end position="32"/>
    </location>
</feature>
<keyword evidence="3" id="KW-1185">Reference proteome</keyword>
<reference evidence="3" key="1">
    <citation type="submission" date="2016-10" db="EMBL/GenBank/DDBJ databases">
        <authorList>
            <person name="Varghese N."/>
            <person name="Submissions S."/>
        </authorList>
    </citation>
    <scope>NUCLEOTIDE SEQUENCE [LARGE SCALE GENOMIC DNA]</scope>
    <source>
        <strain evidence="3">DSM 15718</strain>
    </source>
</reference>
<dbReference type="InterPro" id="IPR025250">
    <property type="entry name" value="DUF4199"/>
</dbReference>
<feature type="transmembrane region" description="Helical" evidence="1">
    <location>
        <begin position="148"/>
        <end position="172"/>
    </location>
</feature>
<dbReference type="Proteomes" id="UP000198569">
    <property type="component" value="Unassembled WGS sequence"/>
</dbReference>
<evidence type="ECO:0000256" key="1">
    <source>
        <dbReference type="SAM" id="Phobius"/>
    </source>
</evidence>
<dbReference type="EMBL" id="FNMV01000011">
    <property type="protein sequence ID" value="SDX51444.1"/>
    <property type="molecule type" value="Genomic_DNA"/>
</dbReference>
<sequence length="180" mass="20022">MERSVSPGKSGLIYGVLFGVIMILEFVIMYIIGMRSLVGTSAGVIVNIANYLVLPLVFIYLGCINFKKNLNNGFISFGEALKVGVSITFIAALIYGLFNIAFNFIYPEFINEMISITQDDMIKQNPNITSKEMEMGIEMMKKFMNPLIVLPVTLAMYSFFGLIYSLIVGAIVKNENPQSL</sequence>
<feature type="transmembrane region" description="Helical" evidence="1">
    <location>
        <begin position="83"/>
        <end position="106"/>
    </location>
</feature>
<dbReference type="RefSeq" id="WP_091433605.1">
    <property type="nucleotide sequence ID" value="NZ_FNMV01000011.1"/>
</dbReference>
<organism evidence="2 3">
    <name type="scientific">Flavobacterium degerlachei</name>
    <dbReference type="NCBI Taxonomy" id="229203"/>
    <lineage>
        <taxon>Bacteria</taxon>
        <taxon>Pseudomonadati</taxon>
        <taxon>Bacteroidota</taxon>
        <taxon>Flavobacteriia</taxon>
        <taxon>Flavobacteriales</taxon>
        <taxon>Flavobacteriaceae</taxon>
        <taxon>Flavobacterium</taxon>
    </lineage>
</organism>